<evidence type="ECO:0000256" key="6">
    <source>
        <dbReference type="RuleBase" id="RU000352"/>
    </source>
</evidence>
<dbReference type="InterPro" id="IPR003008">
    <property type="entry name" value="Tubulin_FtsZ_GTPase"/>
</dbReference>
<comment type="subunit">
    <text evidence="6">Dimer of alpha and beta chains. A typical microtubule is a hollow water-filled tube with an outer diameter of 25 nm and an inner diameter of 15 nM. Alpha-beta heterodimers associate head-to-tail to form protofilaments running lengthwise along the microtubule wall with the beta-tubulin subunit facing the microtubule plus end conferring a structural polarity. Microtubules usually have 13 protofilaments but different protofilament numbers can be found in some organisms and specialized cells.</text>
</comment>
<accession>X6P818</accession>
<dbReference type="GO" id="GO:0005200">
    <property type="term" value="F:structural constituent of cytoskeleton"/>
    <property type="evidence" value="ECO:0007669"/>
    <property type="project" value="InterPro"/>
</dbReference>
<dbReference type="GO" id="GO:0003924">
    <property type="term" value="F:GTPase activity"/>
    <property type="evidence" value="ECO:0007669"/>
    <property type="project" value="InterPro"/>
</dbReference>
<dbReference type="InterPro" id="IPR023123">
    <property type="entry name" value="Tubulin_C"/>
</dbReference>
<dbReference type="CDD" id="cd02187">
    <property type="entry name" value="beta_tubulin"/>
    <property type="match status" value="1"/>
</dbReference>
<dbReference type="PRINTS" id="PR01163">
    <property type="entry name" value="BETATUBULIN"/>
</dbReference>
<dbReference type="SMART" id="SM00864">
    <property type="entry name" value="Tubulin"/>
    <property type="match status" value="1"/>
</dbReference>
<dbReference type="SUPFAM" id="SSF52490">
    <property type="entry name" value="Tubulin nucleotide-binding domain-like"/>
    <property type="match status" value="1"/>
</dbReference>
<dbReference type="InterPro" id="IPR002453">
    <property type="entry name" value="Beta_tubulin"/>
</dbReference>
<dbReference type="GO" id="GO:0046872">
    <property type="term" value="F:metal ion binding"/>
    <property type="evidence" value="ECO:0007669"/>
    <property type="project" value="UniProtKB-KW"/>
</dbReference>
<evidence type="ECO:0000256" key="4">
    <source>
        <dbReference type="ARBA" id="ARBA00022741"/>
    </source>
</evidence>
<dbReference type="PRINTS" id="PR01161">
    <property type="entry name" value="TUBULIN"/>
</dbReference>
<evidence type="ECO:0000313" key="8">
    <source>
        <dbReference type="EMBL" id="ETO34326.1"/>
    </source>
</evidence>
<evidence type="ECO:0000256" key="2">
    <source>
        <dbReference type="ARBA" id="ARBA00022701"/>
    </source>
</evidence>
<dbReference type="InterPro" id="IPR000217">
    <property type="entry name" value="Tubulin"/>
</dbReference>
<dbReference type="GO" id="GO:0005874">
    <property type="term" value="C:microtubule"/>
    <property type="evidence" value="ECO:0007669"/>
    <property type="project" value="UniProtKB-KW"/>
</dbReference>
<dbReference type="Pfam" id="PF00091">
    <property type="entry name" value="Tubulin"/>
    <property type="match status" value="1"/>
</dbReference>
<protein>
    <recommendedName>
        <fullName evidence="6">Tubulin beta chain</fullName>
    </recommendedName>
</protein>
<dbReference type="PROSITE" id="PS00227">
    <property type="entry name" value="TUBULIN"/>
    <property type="match status" value="1"/>
</dbReference>
<dbReference type="EMBL" id="ASPP01002668">
    <property type="protein sequence ID" value="ETO34326.1"/>
    <property type="molecule type" value="Genomic_DNA"/>
</dbReference>
<dbReference type="Pfam" id="PF03953">
    <property type="entry name" value="Tubulin_C"/>
    <property type="match status" value="1"/>
</dbReference>
<dbReference type="GO" id="GO:0007017">
    <property type="term" value="P:microtubule-based process"/>
    <property type="evidence" value="ECO:0007669"/>
    <property type="project" value="InterPro"/>
</dbReference>
<dbReference type="InterPro" id="IPR018316">
    <property type="entry name" value="Tubulin/FtsZ_2-layer-sand-dom"/>
</dbReference>
<evidence type="ECO:0000313" key="9">
    <source>
        <dbReference type="Proteomes" id="UP000023152"/>
    </source>
</evidence>
<dbReference type="InterPro" id="IPR017975">
    <property type="entry name" value="Tubulin_CS"/>
</dbReference>
<dbReference type="InterPro" id="IPR008280">
    <property type="entry name" value="Tub_FtsZ_C"/>
</dbReference>
<evidence type="ECO:0000259" key="7">
    <source>
        <dbReference type="SMART" id="SM00864"/>
    </source>
</evidence>
<organism evidence="8 9">
    <name type="scientific">Reticulomyxa filosa</name>
    <dbReference type="NCBI Taxonomy" id="46433"/>
    <lineage>
        <taxon>Eukaryota</taxon>
        <taxon>Sar</taxon>
        <taxon>Rhizaria</taxon>
        <taxon>Retaria</taxon>
        <taxon>Foraminifera</taxon>
        <taxon>Monothalamids</taxon>
        <taxon>Reticulomyxidae</taxon>
        <taxon>Reticulomyxa</taxon>
    </lineage>
</organism>
<evidence type="ECO:0000256" key="3">
    <source>
        <dbReference type="ARBA" id="ARBA00022723"/>
    </source>
</evidence>
<reference evidence="8 9" key="1">
    <citation type="journal article" date="2013" name="Curr. Biol.">
        <title>The Genome of the Foraminiferan Reticulomyxa filosa.</title>
        <authorList>
            <person name="Glockner G."/>
            <person name="Hulsmann N."/>
            <person name="Schleicher M."/>
            <person name="Noegel A.A."/>
            <person name="Eichinger L."/>
            <person name="Gallinger C."/>
            <person name="Pawlowski J."/>
            <person name="Sierra R."/>
            <person name="Euteneuer U."/>
            <person name="Pillet L."/>
            <person name="Moustafa A."/>
            <person name="Platzer M."/>
            <person name="Groth M."/>
            <person name="Szafranski K."/>
            <person name="Schliwa M."/>
        </authorList>
    </citation>
    <scope>NUCLEOTIDE SEQUENCE [LARGE SCALE GENOMIC DNA]</scope>
</reference>
<dbReference type="InterPro" id="IPR037103">
    <property type="entry name" value="Tubulin/FtsZ-like_C"/>
</dbReference>
<dbReference type="InterPro" id="IPR036525">
    <property type="entry name" value="Tubulin/FtsZ_GTPase_sf"/>
</dbReference>
<keyword evidence="5 6" id="KW-0342">GTP-binding</keyword>
<comment type="similarity">
    <text evidence="1 6">Belongs to the tubulin family.</text>
</comment>
<proteinExistence type="inferred from homology"/>
<name>X6P818_RETFI</name>
<gene>
    <name evidence="8" type="ORF">RFI_02768</name>
</gene>
<dbReference type="Gene3D" id="3.40.50.1440">
    <property type="entry name" value="Tubulin/FtsZ, GTPase domain"/>
    <property type="match status" value="1"/>
</dbReference>
<comment type="caution">
    <text evidence="8">The sequence shown here is derived from an EMBL/GenBank/DDBJ whole genome shotgun (WGS) entry which is preliminary data.</text>
</comment>
<dbReference type="AlphaFoldDB" id="X6P818"/>
<keyword evidence="3" id="KW-0479">Metal-binding</keyword>
<dbReference type="PANTHER" id="PTHR11588">
    <property type="entry name" value="TUBULIN"/>
    <property type="match status" value="1"/>
</dbReference>
<dbReference type="Proteomes" id="UP000023152">
    <property type="component" value="Unassembled WGS sequence"/>
</dbReference>
<keyword evidence="4 6" id="KW-0547">Nucleotide-binding</keyword>
<keyword evidence="2 6" id="KW-0493">Microtubule</keyword>
<dbReference type="SUPFAM" id="SSF55307">
    <property type="entry name" value="Tubulin C-terminal domain-like"/>
    <property type="match status" value="1"/>
</dbReference>
<dbReference type="GO" id="GO:0005525">
    <property type="term" value="F:GTP binding"/>
    <property type="evidence" value="ECO:0007669"/>
    <property type="project" value="UniProtKB-UniRule"/>
</dbReference>
<evidence type="ECO:0000256" key="1">
    <source>
        <dbReference type="ARBA" id="ARBA00009636"/>
    </source>
</evidence>
<evidence type="ECO:0000256" key="5">
    <source>
        <dbReference type="ARBA" id="ARBA00023134"/>
    </source>
</evidence>
<comment type="function">
    <text evidence="6">Tubulin is the major constituent of microtubules, a cylinder consisting of laterally associated linear protofilaments composed of alpha- and beta-tubulin heterodimers. Microtubules grow by the addition of GTP-tubulin dimers to the microtubule end, where a stabilizing cap forms. Below the cap, tubulin dimers are in GDP-bound state, owing to GTPase activity of alpha-tubulin.</text>
</comment>
<keyword evidence="9" id="KW-1185">Reference proteome</keyword>
<dbReference type="Gene3D" id="3.30.1330.20">
    <property type="entry name" value="Tubulin/FtsZ, C-terminal domain"/>
    <property type="match status" value="1"/>
</dbReference>
<sequence>MVREIIQVQLGQGGNQLGNLFWEIICKEHTLTESGTLTSTQQQNNAIEIYFRESEKKTTTTANQYIPRSILIDTDPGINDVIKTSPTGRIFDLDNFVSGTAGTRNNWARGYHDEGKRIIGECEDVIRKEAELCDCLQGFQVIRSLGGGTGSGLGSLLNHAFYDYHKTIIYYSIFPSAKVSPINTEQINAILSICSLIESDGCFVIDNSALYNISRNVLQQSQPRYKDLNWISSLAMSGITSPLRLYNPSISNLPKMILNLVPFPRITFFSIGQSPLFLPGEGTKLDLTFKQMTNQVWSSQNLITNINHADGKCLGANLIYRGNNIKSVNDNYDNCDNFNSNLSDMFVNWIPDNINTFVVPISPNNTPFTTTCVSNTTAITCVLQRTLSAFRRMSQQNTFLHSYKSEGVDNNDFIDADRFLADLITSYQDKQDVVVEPSEN</sequence>
<feature type="domain" description="Tubulin/FtsZ GTPase" evidence="7">
    <location>
        <begin position="47"/>
        <end position="249"/>
    </location>
</feature>
<dbReference type="Gene3D" id="1.10.287.600">
    <property type="entry name" value="Helix hairpin bin"/>
    <property type="match status" value="1"/>
</dbReference>